<dbReference type="EMBL" id="MBTG01000018">
    <property type="protein sequence ID" value="OPH56030.1"/>
    <property type="molecule type" value="Genomic_DNA"/>
</dbReference>
<dbReference type="SUPFAM" id="SSF52980">
    <property type="entry name" value="Restriction endonuclease-like"/>
    <property type="match status" value="1"/>
</dbReference>
<name>A0A1V4HH69_9BACL</name>
<keyword evidence="3" id="KW-1185">Reference proteome</keyword>
<dbReference type="Proteomes" id="UP000190626">
    <property type="component" value="Unassembled WGS sequence"/>
</dbReference>
<evidence type="ECO:0000313" key="2">
    <source>
        <dbReference type="EMBL" id="OPH56030.1"/>
    </source>
</evidence>
<sequence>MTRGSAIHKTQMNRLKDGRGQGYGKDYKPFIQASDNKAPSEGYLIRELGWKSGRIHVKAMEELIKEVQGNILKIKANITRNKKYHDYCFRIIKL</sequence>
<dbReference type="GO" id="GO:0003676">
    <property type="term" value="F:nucleic acid binding"/>
    <property type="evidence" value="ECO:0007669"/>
    <property type="project" value="InterPro"/>
</dbReference>
<proteinExistence type="predicted"/>
<dbReference type="InterPro" id="IPR011335">
    <property type="entry name" value="Restrct_endonuc-II-like"/>
</dbReference>
<organism evidence="2 3">
    <name type="scientific">Paenibacillus ferrarius</name>
    <dbReference type="NCBI Taxonomy" id="1469647"/>
    <lineage>
        <taxon>Bacteria</taxon>
        <taxon>Bacillati</taxon>
        <taxon>Bacillota</taxon>
        <taxon>Bacilli</taxon>
        <taxon>Bacillales</taxon>
        <taxon>Paenibacillaceae</taxon>
        <taxon>Paenibacillus</taxon>
    </lineage>
</organism>
<comment type="caution">
    <text evidence="2">The sequence shown here is derived from an EMBL/GenBank/DDBJ whole genome shotgun (WGS) entry which is preliminary data.</text>
</comment>
<gene>
    <name evidence="2" type="ORF">BC351_29520</name>
</gene>
<dbReference type="InterPro" id="IPR011856">
    <property type="entry name" value="tRNA_endonuc-like_dom_sf"/>
</dbReference>
<protein>
    <submittedName>
        <fullName evidence="2">Uncharacterized protein</fullName>
    </submittedName>
</protein>
<dbReference type="OrthoDB" id="5291587at2"/>
<dbReference type="Gene3D" id="3.40.1350.10">
    <property type="match status" value="1"/>
</dbReference>
<accession>A0A1V4HH69</accession>
<reference evidence="3" key="1">
    <citation type="submission" date="2016-07" db="EMBL/GenBank/DDBJ databases">
        <authorList>
            <person name="Florea S."/>
            <person name="Webb J.S."/>
            <person name="Jaromczyk J."/>
            <person name="Schardl C.L."/>
        </authorList>
    </citation>
    <scope>NUCLEOTIDE SEQUENCE [LARGE SCALE GENOMIC DNA]</scope>
    <source>
        <strain evidence="3">CY1</strain>
    </source>
</reference>
<evidence type="ECO:0000313" key="3">
    <source>
        <dbReference type="Proteomes" id="UP000190626"/>
    </source>
</evidence>
<dbReference type="RefSeq" id="WP_079414536.1">
    <property type="nucleotide sequence ID" value="NZ_MBTG01000018.1"/>
</dbReference>
<feature type="region of interest" description="Disordered" evidence="1">
    <location>
        <begin position="1"/>
        <end position="23"/>
    </location>
</feature>
<dbReference type="AlphaFoldDB" id="A0A1V4HH69"/>
<evidence type="ECO:0000256" key="1">
    <source>
        <dbReference type="SAM" id="MobiDB-lite"/>
    </source>
</evidence>